<proteinExistence type="predicted"/>
<gene>
    <name evidence="1" type="ORF">F8M41_026476</name>
</gene>
<name>A0A8H3XJ94_GIGMA</name>
<dbReference type="EMBL" id="WTPW01000990">
    <property type="protein sequence ID" value="KAF0464623.1"/>
    <property type="molecule type" value="Genomic_DNA"/>
</dbReference>
<sequence>MSLIRPLQPLYSNDVLDAKNKSDVRTEVKKVKWKAFRHYQSLAKKDHTCELDDPYDASWYCRKGGKLERVGERRPQSYKTRRKVSTNYKKIVSEMESEEFDQGKKEKVEDVYTKSREIVNSKALEFFLKIIEKYSHLMPSQFYPQRIQEVEAMYSEVDQRNRLNKRGNYWNECRARIRRVSLGWDQEFDSEILVKEELEKDKNPIFKSAKEFREEPQL</sequence>
<evidence type="ECO:0000313" key="2">
    <source>
        <dbReference type="Proteomes" id="UP000439903"/>
    </source>
</evidence>
<protein>
    <submittedName>
        <fullName evidence="1">Uncharacterized protein</fullName>
    </submittedName>
</protein>
<dbReference type="AlphaFoldDB" id="A0A8H3XJ94"/>
<dbReference type="Proteomes" id="UP000439903">
    <property type="component" value="Unassembled WGS sequence"/>
</dbReference>
<evidence type="ECO:0000313" key="1">
    <source>
        <dbReference type="EMBL" id="KAF0464623.1"/>
    </source>
</evidence>
<comment type="caution">
    <text evidence="1">The sequence shown here is derived from an EMBL/GenBank/DDBJ whole genome shotgun (WGS) entry which is preliminary data.</text>
</comment>
<keyword evidence="2" id="KW-1185">Reference proteome</keyword>
<reference evidence="1 2" key="1">
    <citation type="journal article" date="2019" name="Environ. Microbiol.">
        <title>At the nexus of three kingdoms: the genome of the mycorrhizal fungus Gigaspora margarita provides insights into plant, endobacterial and fungal interactions.</title>
        <authorList>
            <person name="Venice F."/>
            <person name="Ghignone S."/>
            <person name="Salvioli di Fossalunga A."/>
            <person name="Amselem J."/>
            <person name="Novero M."/>
            <person name="Xianan X."/>
            <person name="Sedzielewska Toro K."/>
            <person name="Morin E."/>
            <person name="Lipzen A."/>
            <person name="Grigoriev I.V."/>
            <person name="Henrissat B."/>
            <person name="Martin F.M."/>
            <person name="Bonfante P."/>
        </authorList>
    </citation>
    <scope>NUCLEOTIDE SEQUENCE [LARGE SCALE GENOMIC DNA]</scope>
    <source>
        <strain evidence="1 2">BEG34</strain>
    </source>
</reference>
<organism evidence="1 2">
    <name type="scientific">Gigaspora margarita</name>
    <dbReference type="NCBI Taxonomy" id="4874"/>
    <lineage>
        <taxon>Eukaryota</taxon>
        <taxon>Fungi</taxon>
        <taxon>Fungi incertae sedis</taxon>
        <taxon>Mucoromycota</taxon>
        <taxon>Glomeromycotina</taxon>
        <taxon>Glomeromycetes</taxon>
        <taxon>Diversisporales</taxon>
        <taxon>Gigasporaceae</taxon>
        <taxon>Gigaspora</taxon>
    </lineage>
</organism>
<accession>A0A8H3XJ94</accession>